<dbReference type="RefSeq" id="WP_088482243.1">
    <property type="nucleotide sequence ID" value="NZ_JBCNLH010000002.1"/>
</dbReference>
<feature type="binding site" evidence="9">
    <location>
        <position position="69"/>
    </location>
    <ligand>
        <name>Fe cation</name>
        <dbReference type="ChEBI" id="CHEBI:24875"/>
        <label>1</label>
    </ligand>
</feature>
<keyword evidence="5 9" id="KW-0560">Oxidoreductase</keyword>
<dbReference type="InterPro" id="IPR047809">
    <property type="entry name" value="COQ7_proteobact"/>
</dbReference>
<evidence type="ECO:0000313" key="10">
    <source>
        <dbReference type="EMBL" id="OWR06040.1"/>
    </source>
</evidence>
<dbReference type="EMBL" id="NISI01000001">
    <property type="protein sequence ID" value="OWR06040.1"/>
    <property type="molecule type" value="Genomic_DNA"/>
</dbReference>
<dbReference type="InterPro" id="IPR009078">
    <property type="entry name" value="Ferritin-like_SF"/>
</dbReference>
<organism evidence="10 11">
    <name type="scientific">Roseateles puraquae</name>
    <dbReference type="NCBI Taxonomy" id="431059"/>
    <lineage>
        <taxon>Bacteria</taxon>
        <taxon>Pseudomonadati</taxon>
        <taxon>Pseudomonadota</taxon>
        <taxon>Betaproteobacteria</taxon>
        <taxon>Burkholderiales</taxon>
        <taxon>Sphaerotilaceae</taxon>
        <taxon>Roseateles</taxon>
    </lineage>
</organism>
<protein>
    <recommendedName>
        <fullName evidence="9">3-demethoxyubiquinol 3-hydroxylase</fullName>
        <shortName evidence="9">DMQ hydroxylase</shortName>
        <ecNumber evidence="9">1.14.99.60</ecNumber>
    </recommendedName>
    <alternativeName>
        <fullName evidence="9">2-nonaprenyl-3-methyl-6-methoxy-1,4-benzoquinol hydroxylase</fullName>
    </alternativeName>
</protein>
<keyword evidence="3 9" id="KW-0831">Ubiquinone biosynthesis</keyword>
<name>A0A254NE63_9BURK</name>
<dbReference type="NCBIfam" id="NF033656">
    <property type="entry name" value="DMQ_monoox_COQ7"/>
    <property type="match status" value="1"/>
</dbReference>
<keyword evidence="8 9" id="KW-0472">Membrane</keyword>
<dbReference type="PANTHER" id="PTHR11237:SF4">
    <property type="entry name" value="5-DEMETHOXYUBIQUINONE HYDROXYLASE, MITOCHONDRIAL"/>
    <property type="match status" value="1"/>
</dbReference>
<dbReference type="CDD" id="cd01042">
    <property type="entry name" value="DMQH"/>
    <property type="match status" value="1"/>
</dbReference>
<dbReference type="SUPFAM" id="SSF47240">
    <property type="entry name" value="Ferritin-like"/>
    <property type="match status" value="1"/>
</dbReference>
<dbReference type="GO" id="GO:0008682">
    <property type="term" value="F:3-demethoxyubiquinol 3-hydroxylase activity"/>
    <property type="evidence" value="ECO:0007669"/>
    <property type="project" value="UniProtKB-EC"/>
</dbReference>
<feature type="binding site" evidence="9">
    <location>
        <position position="151"/>
    </location>
    <ligand>
        <name>Fe cation</name>
        <dbReference type="ChEBI" id="CHEBI:24875"/>
        <label>2</label>
    </ligand>
</feature>
<comment type="catalytic activity">
    <reaction evidence="9">
        <text>a 5-methoxy-2-methyl-3-(all-trans-polyprenyl)benzene-1,4-diol + AH2 + O2 = a 3-demethylubiquinol + A + H2O</text>
        <dbReference type="Rhea" id="RHEA:50908"/>
        <dbReference type="Rhea" id="RHEA-COMP:10859"/>
        <dbReference type="Rhea" id="RHEA-COMP:10914"/>
        <dbReference type="ChEBI" id="CHEBI:13193"/>
        <dbReference type="ChEBI" id="CHEBI:15377"/>
        <dbReference type="ChEBI" id="CHEBI:15379"/>
        <dbReference type="ChEBI" id="CHEBI:17499"/>
        <dbReference type="ChEBI" id="CHEBI:84167"/>
        <dbReference type="ChEBI" id="CHEBI:84422"/>
        <dbReference type="EC" id="1.14.99.60"/>
    </reaction>
</comment>
<keyword evidence="4 9" id="KW-0479">Metal-binding</keyword>
<dbReference type="InterPro" id="IPR012347">
    <property type="entry name" value="Ferritin-like"/>
</dbReference>
<dbReference type="InterPro" id="IPR011566">
    <property type="entry name" value="Ubq_synth_Coq7"/>
</dbReference>
<feature type="binding site" evidence="9">
    <location>
        <position position="183"/>
    </location>
    <ligand>
        <name>Fe cation</name>
        <dbReference type="ChEBI" id="CHEBI:24875"/>
        <label>2</label>
    </ligand>
</feature>
<feature type="binding site" evidence="9">
    <location>
        <position position="102"/>
    </location>
    <ligand>
        <name>Fe cation</name>
        <dbReference type="ChEBI" id="CHEBI:24875"/>
        <label>1</label>
    </ligand>
</feature>
<dbReference type="UniPathway" id="UPA00232"/>
<evidence type="ECO:0000256" key="1">
    <source>
        <dbReference type="ARBA" id="ARBA00004749"/>
    </source>
</evidence>
<evidence type="ECO:0000256" key="3">
    <source>
        <dbReference type="ARBA" id="ARBA00022688"/>
    </source>
</evidence>
<dbReference type="GO" id="GO:0005886">
    <property type="term" value="C:plasma membrane"/>
    <property type="evidence" value="ECO:0007669"/>
    <property type="project" value="UniProtKB-SubCell"/>
</dbReference>
<dbReference type="OrthoDB" id="5192789at2"/>
<evidence type="ECO:0000256" key="7">
    <source>
        <dbReference type="ARBA" id="ARBA00023033"/>
    </source>
</evidence>
<evidence type="ECO:0000313" key="11">
    <source>
        <dbReference type="Proteomes" id="UP000197446"/>
    </source>
</evidence>
<accession>A0A254NE63</accession>
<dbReference type="Pfam" id="PF03232">
    <property type="entry name" value="COQ7"/>
    <property type="match status" value="1"/>
</dbReference>
<dbReference type="PANTHER" id="PTHR11237">
    <property type="entry name" value="COENZYME Q10 BIOSYNTHESIS PROTEIN 7"/>
    <property type="match status" value="1"/>
</dbReference>
<dbReference type="Proteomes" id="UP000197446">
    <property type="component" value="Unassembled WGS sequence"/>
</dbReference>
<keyword evidence="6 9" id="KW-0408">Iron</keyword>
<gene>
    <name evidence="9" type="primary">coq7</name>
    <name evidence="10" type="ORF">CDO81_06325</name>
</gene>
<dbReference type="AlphaFoldDB" id="A0A254NE63"/>
<comment type="subcellular location">
    <subcellularLocation>
        <location evidence="9">Cell membrane</location>
        <topology evidence="9">Peripheral membrane protein</topology>
    </subcellularLocation>
</comment>
<proteinExistence type="inferred from homology"/>
<keyword evidence="11" id="KW-1185">Reference proteome</keyword>
<evidence type="ECO:0000256" key="8">
    <source>
        <dbReference type="ARBA" id="ARBA00023136"/>
    </source>
</evidence>
<dbReference type="EC" id="1.14.99.60" evidence="9"/>
<reference evidence="10 11" key="1">
    <citation type="journal article" date="2007" name="Int. J. Syst. Evol. Microbiol.">
        <title>Description of Pelomonas aquatica sp. nov. and Pelomonas puraquae sp. nov., isolated from industrial and haemodialysis water.</title>
        <authorList>
            <person name="Gomila M."/>
            <person name="Bowien B."/>
            <person name="Falsen E."/>
            <person name="Moore E.R."/>
            <person name="Lalucat J."/>
        </authorList>
    </citation>
    <scope>NUCLEOTIDE SEQUENCE [LARGE SCALE GENOMIC DNA]</scope>
    <source>
        <strain evidence="10 11">CCUG 52769</strain>
    </source>
</reference>
<dbReference type="HAMAP" id="MF_01658">
    <property type="entry name" value="COQ7"/>
    <property type="match status" value="1"/>
</dbReference>
<dbReference type="Gene3D" id="1.20.1260.10">
    <property type="match status" value="1"/>
</dbReference>
<feature type="binding site" evidence="9">
    <location>
        <position position="183"/>
    </location>
    <ligand>
        <name>Fe cation</name>
        <dbReference type="ChEBI" id="CHEBI:24875"/>
        <label>1</label>
    </ligand>
</feature>
<dbReference type="GO" id="GO:0006744">
    <property type="term" value="P:ubiquinone biosynthetic process"/>
    <property type="evidence" value="ECO:0007669"/>
    <property type="project" value="UniProtKB-UniRule"/>
</dbReference>
<sequence>MELLAGLPSPRPLNWQDRLISALDAGLRTVFVPTRATRPTPAAGMEPPELAEADRRGAQALMRVNHVGEICAQALYQSQALFSRSDDARRHFEAAGQEELDHLAWTAERIQQLGGHTSHLAPLWWAGAFAWGSLAGIAGDKWSLGFVVETERQVEAHLAGHLERLPQTDTVSRAIVEQMRQEEAAHADEALARGASLLPAPIPALMRTAAKVMTTVAHRI</sequence>
<feature type="binding site" evidence="9">
    <location>
        <position position="99"/>
    </location>
    <ligand>
        <name>Fe cation</name>
        <dbReference type="ChEBI" id="CHEBI:24875"/>
        <label>1</label>
    </ligand>
</feature>
<keyword evidence="2 9" id="KW-1003">Cell membrane</keyword>
<evidence type="ECO:0000256" key="6">
    <source>
        <dbReference type="ARBA" id="ARBA00023004"/>
    </source>
</evidence>
<comment type="function">
    <text evidence="9">Catalyzes the hydroxylation of 2-nonaprenyl-3-methyl-6-methoxy-1,4-benzoquinol during ubiquinone biosynthesis.</text>
</comment>
<comment type="cofactor">
    <cofactor evidence="9">
        <name>Fe cation</name>
        <dbReference type="ChEBI" id="CHEBI:24875"/>
    </cofactor>
    <text evidence="9">Binds 2 iron ions per subunit.</text>
</comment>
<evidence type="ECO:0000256" key="9">
    <source>
        <dbReference type="HAMAP-Rule" id="MF_01658"/>
    </source>
</evidence>
<evidence type="ECO:0000256" key="2">
    <source>
        <dbReference type="ARBA" id="ARBA00022475"/>
    </source>
</evidence>
<comment type="similarity">
    <text evidence="9">Belongs to the COQ7 family.</text>
</comment>
<keyword evidence="7 9" id="KW-0503">Monooxygenase</keyword>
<dbReference type="GO" id="GO:0046872">
    <property type="term" value="F:metal ion binding"/>
    <property type="evidence" value="ECO:0007669"/>
    <property type="project" value="UniProtKB-KW"/>
</dbReference>
<keyword evidence="10" id="KW-0830">Ubiquinone</keyword>
<comment type="caution">
    <text evidence="10">The sequence shown here is derived from an EMBL/GenBank/DDBJ whole genome shotgun (WGS) entry which is preliminary data.</text>
</comment>
<feature type="binding site" evidence="9">
    <location>
        <position position="186"/>
    </location>
    <ligand>
        <name>Fe cation</name>
        <dbReference type="ChEBI" id="CHEBI:24875"/>
        <label>2</label>
    </ligand>
</feature>
<comment type="pathway">
    <text evidence="1 9">Cofactor biosynthesis; ubiquinone biosynthesis.</text>
</comment>
<evidence type="ECO:0000256" key="4">
    <source>
        <dbReference type="ARBA" id="ARBA00022723"/>
    </source>
</evidence>
<feature type="binding site" evidence="9">
    <location>
        <position position="99"/>
    </location>
    <ligand>
        <name>Fe cation</name>
        <dbReference type="ChEBI" id="CHEBI:24875"/>
        <label>2</label>
    </ligand>
</feature>
<evidence type="ECO:0000256" key="5">
    <source>
        <dbReference type="ARBA" id="ARBA00023002"/>
    </source>
</evidence>